<dbReference type="Proteomes" id="UP000272778">
    <property type="component" value="Unassembled WGS sequence"/>
</dbReference>
<dbReference type="InterPro" id="IPR016181">
    <property type="entry name" value="Acyl_CoA_acyltransferase"/>
</dbReference>
<dbReference type="Pfam" id="PF13480">
    <property type="entry name" value="Acetyltransf_6"/>
    <property type="match status" value="1"/>
</dbReference>
<dbReference type="SUPFAM" id="SSF55729">
    <property type="entry name" value="Acyl-CoA N-acyltransferases (Nat)"/>
    <property type="match status" value="1"/>
</dbReference>
<dbReference type="OrthoDB" id="9808687at2"/>
<dbReference type="InterPro" id="IPR038740">
    <property type="entry name" value="BioF2-like_GNAT_dom"/>
</dbReference>
<reference evidence="2 3" key="1">
    <citation type="submission" date="2018-11" db="EMBL/GenBank/DDBJ databases">
        <title>Paraburkholderia sp. DHOA04, isolated from soil.</title>
        <authorList>
            <person name="Gao Z.-H."/>
            <person name="Qiu L.-H."/>
            <person name="Fu J.-C."/>
        </authorList>
    </citation>
    <scope>NUCLEOTIDE SEQUENCE [LARGE SCALE GENOMIC DNA]</scope>
    <source>
        <strain evidence="2 3">DHOA04</strain>
    </source>
</reference>
<feature type="domain" description="BioF2-like acetyltransferase" evidence="1">
    <location>
        <begin position="176"/>
        <end position="280"/>
    </location>
</feature>
<comment type="caution">
    <text evidence="2">The sequence shown here is derived from an EMBL/GenBank/DDBJ whole genome shotgun (WGS) entry which is preliminary data.</text>
</comment>
<evidence type="ECO:0000313" key="3">
    <source>
        <dbReference type="Proteomes" id="UP000272778"/>
    </source>
</evidence>
<dbReference type="Gene3D" id="3.40.630.30">
    <property type="match status" value="1"/>
</dbReference>
<gene>
    <name evidence="2" type="ORF">D1Y85_14160</name>
</gene>
<dbReference type="EMBL" id="RQIS01000009">
    <property type="protein sequence ID" value="RQH05756.1"/>
    <property type="molecule type" value="Genomic_DNA"/>
</dbReference>
<keyword evidence="3" id="KW-1185">Reference proteome</keyword>
<name>A0A3N6Q0R5_9BURK</name>
<protein>
    <submittedName>
        <fullName evidence="2">GNAT family N-acetyltransferase</fullName>
    </submittedName>
</protein>
<dbReference type="GO" id="GO:0016740">
    <property type="term" value="F:transferase activity"/>
    <property type="evidence" value="ECO:0007669"/>
    <property type="project" value="UniProtKB-KW"/>
</dbReference>
<evidence type="ECO:0000259" key="1">
    <source>
        <dbReference type="Pfam" id="PF13480"/>
    </source>
</evidence>
<proteinExistence type="predicted"/>
<organism evidence="2 3">
    <name type="scientific">Paraburkholderia dinghuensis</name>
    <dbReference type="NCBI Taxonomy" id="2305225"/>
    <lineage>
        <taxon>Bacteria</taxon>
        <taxon>Pseudomonadati</taxon>
        <taxon>Pseudomonadota</taxon>
        <taxon>Betaproteobacteria</taxon>
        <taxon>Burkholderiales</taxon>
        <taxon>Burkholderiaceae</taxon>
        <taxon>Paraburkholderia</taxon>
    </lineage>
</organism>
<keyword evidence="2" id="KW-0808">Transferase</keyword>
<evidence type="ECO:0000313" key="2">
    <source>
        <dbReference type="EMBL" id="RQH05756.1"/>
    </source>
</evidence>
<sequence length="314" mass="35409">MNVAATISLKAYKAEDAHAWNHVVRHSCNGNFLHVREYMDYHKERFEDCSLILLRNEKPVGVFPASRDGVTVSSHAGLTYGGLIHTDDLGANDTLLAFALIGEFYRNLGVQSVIYKAIPQVFHRLPSQSDLYALTRSGATLIRRDLSTVVFLDEPIRFSKGRKWAINKARKSAIEIRRSDDVDRFHELLTHVLARFDARPTHSCAELRLLFERFPEEITLHVAEQGDQLLAGAIVYDFGHIAHTQYLANSDAGRNVGALDLLLAELIVKYGQRKFFSFGISTEQQGLHLNTGLVSQKEAFGGRSIVHDFYEWVL</sequence>
<accession>A0A3N6Q0R5</accession>
<dbReference type="RefSeq" id="WP_124151684.1">
    <property type="nucleotide sequence ID" value="NZ_RQIS01000009.1"/>
</dbReference>
<dbReference type="AlphaFoldDB" id="A0A3N6Q0R5"/>